<accession>A0A0D8JDQ8</accession>
<dbReference type="RefSeq" id="WP_045026844.1">
    <property type="nucleotide sequence ID" value="NZ_JRHC01000001.1"/>
</dbReference>
<comment type="caution">
    <text evidence="2">The sequence shown here is derived from an EMBL/GenBank/DDBJ whole genome shotgun (WGS) entry which is preliminary data.</text>
</comment>
<dbReference type="Pfam" id="PF05235">
    <property type="entry name" value="CHAD"/>
    <property type="match status" value="1"/>
</dbReference>
<feature type="domain" description="CHAD" evidence="1">
    <location>
        <begin position="4"/>
        <end position="287"/>
    </location>
</feature>
<dbReference type="PANTHER" id="PTHR39339">
    <property type="entry name" value="SLR1444 PROTEIN"/>
    <property type="match status" value="1"/>
</dbReference>
<evidence type="ECO:0000313" key="2">
    <source>
        <dbReference type="EMBL" id="KJF45057.1"/>
    </source>
</evidence>
<sequence>MNEDFSLEIKEREYFEEGIFRVLDKLHSDSAKFITRTNRQHFYIHEVRTNIKKIRGLLRLLRHEIGEDNYNEMNSYYRDLAQEVALLRDDTSQIELLQEIKVKLRNPAVTKALDKIISEHRRKRKNAFEHFKQSGHSQDIKQMILSLQQMMHSLNFAGNPESFILKSLQHIYKKARGAFETTEFLSDDEIYHYWRKQVKYLTYHLMLLNQAWPNSIRVYISDLSLLGSTLGKLHDLNLFHEAIKNKSILIPDKDSRKKLMRYLYNRRSVLRKRVQDLGEQCFTESSDAFALRIFKNWENAVIHKKHLKLFSGRKSKNDIQCDCDGN</sequence>
<dbReference type="PROSITE" id="PS51708">
    <property type="entry name" value="CHAD"/>
    <property type="match status" value="1"/>
</dbReference>
<reference evidence="2 3" key="1">
    <citation type="submission" date="2014-09" db="EMBL/GenBank/DDBJ databases">
        <title>Draft Genome Sequence of Draconibacterium sp. JN14CK-3.</title>
        <authorList>
            <person name="Dong C."/>
            <person name="Lai Q."/>
            <person name="Shao Z."/>
        </authorList>
    </citation>
    <scope>NUCLEOTIDE SEQUENCE [LARGE SCALE GENOMIC DNA]</scope>
    <source>
        <strain evidence="2 3">JN14CK-3</strain>
    </source>
</reference>
<dbReference type="EMBL" id="JRHC01000001">
    <property type="protein sequence ID" value="KJF45057.1"/>
    <property type="molecule type" value="Genomic_DNA"/>
</dbReference>
<proteinExistence type="predicted"/>
<dbReference type="STRING" id="1544798.LH29_06495"/>
<dbReference type="PANTHER" id="PTHR39339:SF1">
    <property type="entry name" value="CHAD DOMAIN-CONTAINING PROTEIN"/>
    <property type="match status" value="1"/>
</dbReference>
<dbReference type="Gene3D" id="1.40.20.10">
    <property type="entry name" value="CHAD domain"/>
    <property type="match status" value="1"/>
</dbReference>
<keyword evidence="3" id="KW-1185">Reference proteome</keyword>
<dbReference type="Proteomes" id="UP000032544">
    <property type="component" value="Unassembled WGS sequence"/>
</dbReference>
<dbReference type="InterPro" id="IPR038186">
    <property type="entry name" value="CHAD_dom_sf"/>
</dbReference>
<dbReference type="AlphaFoldDB" id="A0A0D8JDQ8"/>
<name>A0A0D8JDQ8_9BACT</name>
<dbReference type="OrthoDB" id="1117344at2"/>
<evidence type="ECO:0000313" key="3">
    <source>
        <dbReference type="Proteomes" id="UP000032544"/>
    </source>
</evidence>
<organism evidence="2 3">
    <name type="scientific">Draconibacterium sediminis</name>
    <dbReference type="NCBI Taxonomy" id="1544798"/>
    <lineage>
        <taxon>Bacteria</taxon>
        <taxon>Pseudomonadati</taxon>
        <taxon>Bacteroidota</taxon>
        <taxon>Bacteroidia</taxon>
        <taxon>Marinilabiliales</taxon>
        <taxon>Prolixibacteraceae</taxon>
        <taxon>Draconibacterium</taxon>
    </lineage>
</organism>
<evidence type="ECO:0000259" key="1">
    <source>
        <dbReference type="PROSITE" id="PS51708"/>
    </source>
</evidence>
<gene>
    <name evidence="2" type="ORF">LH29_06495</name>
</gene>
<dbReference type="SMART" id="SM00880">
    <property type="entry name" value="CHAD"/>
    <property type="match status" value="1"/>
</dbReference>
<dbReference type="InterPro" id="IPR007899">
    <property type="entry name" value="CHAD_dom"/>
</dbReference>
<protein>
    <recommendedName>
        <fullName evidence="1">CHAD domain-containing protein</fullName>
    </recommendedName>
</protein>